<name>A0A8X6WQZ8_9ARAC</name>
<keyword evidence="3" id="KW-1185">Reference proteome</keyword>
<dbReference type="Proteomes" id="UP000886998">
    <property type="component" value="Unassembled WGS sequence"/>
</dbReference>
<dbReference type="EMBL" id="BMAV01001512">
    <property type="protein sequence ID" value="GFY39728.1"/>
    <property type="molecule type" value="Genomic_DNA"/>
</dbReference>
<reference evidence="2" key="1">
    <citation type="submission" date="2020-08" db="EMBL/GenBank/DDBJ databases">
        <title>Multicomponent nature underlies the extraordinary mechanical properties of spider dragline silk.</title>
        <authorList>
            <person name="Kono N."/>
            <person name="Nakamura H."/>
            <person name="Mori M."/>
            <person name="Yoshida Y."/>
            <person name="Ohtoshi R."/>
            <person name="Malay A.D."/>
            <person name="Moran D.A.P."/>
            <person name="Tomita M."/>
            <person name="Numata K."/>
            <person name="Arakawa K."/>
        </authorList>
    </citation>
    <scope>NUCLEOTIDE SEQUENCE</scope>
</reference>
<evidence type="ECO:0000313" key="2">
    <source>
        <dbReference type="EMBL" id="GFY39728.1"/>
    </source>
</evidence>
<comment type="caution">
    <text evidence="2">The sequence shown here is derived from an EMBL/GenBank/DDBJ whole genome shotgun (WGS) entry which is preliminary data.</text>
</comment>
<proteinExistence type="predicted"/>
<dbReference type="InterPro" id="IPR001584">
    <property type="entry name" value="Integrase_cat-core"/>
</dbReference>
<protein>
    <submittedName>
        <fullName evidence="2">KRAB-A domain-containing protein 2</fullName>
    </submittedName>
</protein>
<dbReference type="OrthoDB" id="6427862at2759"/>
<dbReference type="InterPro" id="IPR012337">
    <property type="entry name" value="RNaseH-like_sf"/>
</dbReference>
<accession>A0A8X6WQZ8</accession>
<dbReference type="Gene3D" id="3.30.420.10">
    <property type="entry name" value="Ribonuclease H-like superfamily/Ribonuclease H"/>
    <property type="match status" value="1"/>
</dbReference>
<dbReference type="InterPro" id="IPR036397">
    <property type="entry name" value="RNaseH_sf"/>
</dbReference>
<dbReference type="GO" id="GO:0015074">
    <property type="term" value="P:DNA integration"/>
    <property type="evidence" value="ECO:0007669"/>
    <property type="project" value="InterPro"/>
</dbReference>
<sequence>MSILQSDNGREFTNNLVTSLKEFWSVLMIVHRKPRHSHSQGISERVNQDIENKFCTWMSDNQCDRWSEGLCILQLTKNRAYHSEIKRITHEALLGCKSKVRLMMSFCPKIF</sequence>
<evidence type="ECO:0000259" key="1">
    <source>
        <dbReference type="PROSITE" id="PS50994"/>
    </source>
</evidence>
<dbReference type="GO" id="GO:0003676">
    <property type="term" value="F:nucleic acid binding"/>
    <property type="evidence" value="ECO:0007669"/>
    <property type="project" value="InterPro"/>
</dbReference>
<gene>
    <name evidence="2" type="primary">KRBA2</name>
    <name evidence="2" type="ORF">TNIN_493951</name>
</gene>
<evidence type="ECO:0000313" key="3">
    <source>
        <dbReference type="Proteomes" id="UP000886998"/>
    </source>
</evidence>
<organism evidence="2 3">
    <name type="scientific">Trichonephila inaurata madagascariensis</name>
    <dbReference type="NCBI Taxonomy" id="2747483"/>
    <lineage>
        <taxon>Eukaryota</taxon>
        <taxon>Metazoa</taxon>
        <taxon>Ecdysozoa</taxon>
        <taxon>Arthropoda</taxon>
        <taxon>Chelicerata</taxon>
        <taxon>Arachnida</taxon>
        <taxon>Araneae</taxon>
        <taxon>Araneomorphae</taxon>
        <taxon>Entelegynae</taxon>
        <taxon>Araneoidea</taxon>
        <taxon>Nephilidae</taxon>
        <taxon>Trichonephila</taxon>
        <taxon>Trichonephila inaurata</taxon>
    </lineage>
</organism>
<dbReference type="AlphaFoldDB" id="A0A8X6WQZ8"/>
<feature type="domain" description="Integrase catalytic" evidence="1">
    <location>
        <begin position="1"/>
        <end position="98"/>
    </location>
</feature>
<dbReference type="SUPFAM" id="SSF53098">
    <property type="entry name" value="Ribonuclease H-like"/>
    <property type="match status" value="1"/>
</dbReference>
<dbReference type="PROSITE" id="PS50994">
    <property type="entry name" value="INTEGRASE"/>
    <property type="match status" value="1"/>
</dbReference>